<evidence type="ECO:0000256" key="1">
    <source>
        <dbReference type="SAM" id="MobiDB-lite"/>
    </source>
</evidence>
<dbReference type="AlphaFoldDB" id="A0A1A9USG5"/>
<proteinExistence type="predicted"/>
<protein>
    <submittedName>
        <fullName evidence="2">Uncharacterized protein</fullName>
    </submittedName>
</protein>
<keyword evidence="3" id="KW-1185">Reference proteome</keyword>
<organism evidence="2 3">
    <name type="scientific">Glossina austeni</name>
    <name type="common">Savannah tsetse fly</name>
    <dbReference type="NCBI Taxonomy" id="7395"/>
    <lineage>
        <taxon>Eukaryota</taxon>
        <taxon>Metazoa</taxon>
        <taxon>Ecdysozoa</taxon>
        <taxon>Arthropoda</taxon>
        <taxon>Hexapoda</taxon>
        <taxon>Insecta</taxon>
        <taxon>Pterygota</taxon>
        <taxon>Neoptera</taxon>
        <taxon>Endopterygota</taxon>
        <taxon>Diptera</taxon>
        <taxon>Brachycera</taxon>
        <taxon>Muscomorpha</taxon>
        <taxon>Hippoboscoidea</taxon>
        <taxon>Glossinidae</taxon>
        <taxon>Glossina</taxon>
    </lineage>
</organism>
<reference evidence="2" key="1">
    <citation type="submission" date="2020-05" db="UniProtKB">
        <authorList>
            <consortium name="EnsemblMetazoa"/>
        </authorList>
    </citation>
    <scope>IDENTIFICATION</scope>
    <source>
        <strain evidence="2">TTRI</strain>
    </source>
</reference>
<evidence type="ECO:0000313" key="2">
    <source>
        <dbReference type="EnsemblMetazoa" id="GAUT013815-PA"/>
    </source>
</evidence>
<feature type="region of interest" description="Disordered" evidence="1">
    <location>
        <begin position="123"/>
        <end position="147"/>
    </location>
</feature>
<dbReference type="EnsemblMetazoa" id="GAUT013815-RA">
    <property type="protein sequence ID" value="GAUT013815-PA"/>
    <property type="gene ID" value="GAUT013815"/>
</dbReference>
<accession>A0A1A9USG5</accession>
<sequence>MNFTVDIWRYGSDIETTFRNDSTDKFGINEHRYHISIIPVVYQRKNATETLKPNPHGNARLEPAEEIEDVVMSEDNSSTANIATEDRDVLLGSQPQGMQTRNNDLCSSETAKVQINCKWYRLDDSSSSSVGNPPKRTAVPSYKKVKG</sequence>
<evidence type="ECO:0000313" key="3">
    <source>
        <dbReference type="Proteomes" id="UP000078200"/>
    </source>
</evidence>
<name>A0A1A9USG5_GLOAU</name>
<dbReference type="VEuPathDB" id="VectorBase:GAUT013815"/>
<feature type="region of interest" description="Disordered" evidence="1">
    <location>
        <begin position="73"/>
        <end position="105"/>
    </location>
</feature>
<feature type="compositionally biased region" description="Polar residues" evidence="1">
    <location>
        <begin position="93"/>
        <end position="105"/>
    </location>
</feature>
<dbReference type="Proteomes" id="UP000078200">
    <property type="component" value="Unassembled WGS sequence"/>
</dbReference>